<protein>
    <submittedName>
        <fullName evidence="2">Uncharacterized protein</fullName>
    </submittedName>
</protein>
<feature type="compositionally biased region" description="Basic and acidic residues" evidence="1">
    <location>
        <begin position="76"/>
        <end position="86"/>
    </location>
</feature>
<name>A0ABQ7C9P5_BRACR</name>
<dbReference type="Proteomes" id="UP000266723">
    <property type="component" value="Unassembled WGS sequence"/>
</dbReference>
<accession>A0ABQ7C9P5</accession>
<feature type="region of interest" description="Disordered" evidence="1">
    <location>
        <begin position="64"/>
        <end position="106"/>
    </location>
</feature>
<keyword evidence="3" id="KW-1185">Reference proteome</keyword>
<evidence type="ECO:0000313" key="2">
    <source>
        <dbReference type="EMBL" id="KAF3548784.1"/>
    </source>
</evidence>
<proteinExistence type="predicted"/>
<reference evidence="2 3" key="1">
    <citation type="journal article" date="2020" name="BMC Genomics">
        <title>Intraspecific diversification of the crop wild relative Brassica cretica Lam. using demographic model selection.</title>
        <authorList>
            <person name="Kioukis A."/>
            <person name="Michalopoulou V.A."/>
            <person name="Briers L."/>
            <person name="Pirintsos S."/>
            <person name="Studholme D.J."/>
            <person name="Pavlidis P."/>
            <person name="Sarris P.F."/>
        </authorList>
    </citation>
    <scope>NUCLEOTIDE SEQUENCE [LARGE SCALE GENOMIC DNA]</scope>
    <source>
        <strain evidence="3">cv. PFS-1207/04</strain>
    </source>
</reference>
<evidence type="ECO:0000313" key="3">
    <source>
        <dbReference type="Proteomes" id="UP000266723"/>
    </source>
</evidence>
<gene>
    <name evidence="2" type="ORF">DY000_02007623</name>
</gene>
<sequence>MATDLNGKIDMIYSELVRKFDTLSEHTKRLDGQIAENAIAIKREAGHLPGRTDVNPNVKLMVSRPIILDSPNPESETPRESERSNTEDAAIDLEEEEEELEEELEIDRQEGTNVDRPTAVNIDRQTESNIDRRSTPAVLAVERVYKTLPPFPPKKMQTKRELDKAICKKAFDKITLEMPLSDTINVSSSIKKYVNDMVSNSFSATEHSVMMVSEEICAQMVPYRKYLCPVKKRHLVLTAELRNTHD</sequence>
<evidence type="ECO:0000256" key="1">
    <source>
        <dbReference type="SAM" id="MobiDB-lite"/>
    </source>
</evidence>
<comment type="caution">
    <text evidence="2">The sequence shown here is derived from an EMBL/GenBank/DDBJ whole genome shotgun (WGS) entry which is preliminary data.</text>
</comment>
<feature type="compositionally biased region" description="Acidic residues" evidence="1">
    <location>
        <begin position="89"/>
        <end position="105"/>
    </location>
</feature>
<organism evidence="2 3">
    <name type="scientific">Brassica cretica</name>
    <name type="common">Mustard</name>
    <dbReference type="NCBI Taxonomy" id="69181"/>
    <lineage>
        <taxon>Eukaryota</taxon>
        <taxon>Viridiplantae</taxon>
        <taxon>Streptophyta</taxon>
        <taxon>Embryophyta</taxon>
        <taxon>Tracheophyta</taxon>
        <taxon>Spermatophyta</taxon>
        <taxon>Magnoliopsida</taxon>
        <taxon>eudicotyledons</taxon>
        <taxon>Gunneridae</taxon>
        <taxon>Pentapetalae</taxon>
        <taxon>rosids</taxon>
        <taxon>malvids</taxon>
        <taxon>Brassicales</taxon>
        <taxon>Brassicaceae</taxon>
        <taxon>Brassiceae</taxon>
        <taxon>Brassica</taxon>
    </lineage>
</organism>
<dbReference type="EMBL" id="QGKV02000832">
    <property type="protein sequence ID" value="KAF3548784.1"/>
    <property type="molecule type" value="Genomic_DNA"/>
</dbReference>